<dbReference type="PANTHER" id="PTHR39474:SF1">
    <property type="entry name" value="FUNGAL SPECIFIC TRANSCRIPTION FACTOR"/>
    <property type="match status" value="1"/>
</dbReference>
<accession>A0AAD2FMN3</accession>
<name>A0AAD2FMN3_9STRA</name>
<evidence type="ECO:0000313" key="3">
    <source>
        <dbReference type="EMBL" id="CAJ1946242.1"/>
    </source>
</evidence>
<evidence type="ECO:0000313" key="4">
    <source>
        <dbReference type="Proteomes" id="UP001295423"/>
    </source>
</evidence>
<dbReference type="EMBL" id="CAKOGP040001668">
    <property type="protein sequence ID" value="CAJ1946242.1"/>
    <property type="molecule type" value="Genomic_DNA"/>
</dbReference>
<gene>
    <name evidence="3" type="ORF">CYCCA115_LOCUS10383</name>
</gene>
<proteinExistence type="predicted"/>
<reference evidence="3" key="1">
    <citation type="submission" date="2023-08" db="EMBL/GenBank/DDBJ databases">
        <authorList>
            <person name="Audoor S."/>
            <person name="Bilcke G."/>
        </authorList>
    </citation>
    <scope>NUCLEOTIDE SEQUENCE</scope>
</reference>
<organism evidence="3 4">
    <name type="scientific">Cylindrotheca closterium</name>
    <dbReference type="NCBI Taxonomy" id="2856"/>
    <lineage>
        <taxon>Eukaryota</taxon>
        <taxon>Sar</taxon>
        <taxon>Stramenopiles</taxon>
        <taxon>Ochrophyta</taxon>
        <taxon>Bacillariophyta</taxon>
        <taxon>Bacillariophyceae</taxon>
        <taxon>Bacillariophycidae</taxon>
        <taxon>Bacillariales</taxon>
        <taxon>Bacillariaceae</taxon>
        <taxon>Cylindrotheca</taxon>
    </lineage>
</organism>
<dbReference type="AlphaFoldDB" id="A0AAD2FMN3"/>
<keyword evidence="4" id="KW-1185">Reference proteome</keyword>
<evidence type="ECO:0008006" key="5">
    <source>
        <dbReference type="Google" id="ProtNLM"/>
    </source>
</evidence>
<feature type="chain" id="PRO_5041953458" description="Secreted protein" evidence="2">
    <location>
        <begin position="26"/>
        <end position="123"/>
    </location>
</feature>
<feature type="region of interest" description="Disordered" evidence="1">
    <location>
        <begin position="29"/>
        <end position="48"/>
    </location>
</feature>
<feature type="region of interest" description="Disordered" evidence="1">
    <location>
        <begin position="102"/>
        <end position="123"/>
    </location>
</feature>
<feature type="signal peptide" evidence="2">
    <location>
        <begin position="1"/>
        <end position="25"/>
    </location>
</feature>
<sequence length="123" mass="14299">MLARGNLKKIFYAWIVIFIMSSSDAFATDGKKEIPQLPPPDPESEKNLPTIRLGETISFEQFGPIILNKDGSTRRINNWDILSDHEKEVTWRRISKRNEERRQALLKQQEESNNDGDQETKEL</sequence>
<evidence type="ECO:0000256" key="1">
    <source>
        <dbReference type="SAM" id="MobiDB-lite"/>
    </source>
</evidence>
<evidence type="ECO:0000256" key="2">
    <source>
        <dbReference type="SAM" id="SignalP"/>
    </source>
</evidence>
<dbReference type="PANTHER" id="PTHR39474">
    <property type="entry name" value="UNNAMED PRODUCT"/>
    <property type="match status" value="1"/>
</dbReference>
<comment type="caution">
    <text evidence="3">The sequence shown here is derived from an EMBL/GenBank/DDBJ whole genome shotgun (WGS) entry which is preliminary data.</text>
</comment>
<keyword evidence="2" id="KW-0732">Signal</keyword>
<protein>
    <recommendedName>
        <fullName evidence="5">Secreted protein</fullName>
    </recommendedName>
</protein>
<dbReference type="Proteomes" id="UP001295423">
    <property type="component" value="Unassembled WGS sequence"/>
</dbReference>